<keyword evidence="1" id="KW-1133">Transmembrane helix</keyword>
<keyword evidence="1" id="KW-0812">Transmembrane</keyword>
<comment type="caution">
    <text evidence="2">The sequence shown here is derived from an EMBL/GenBank/DDBJ whole genome shotgun (WGS) entry which is preliminary data.</text>
</comment>
<evidence type="ECO:0000256" key="1">
    <source>
        <dbReference type="SAM" id="Phobius"/>
    </source>
</evidence>
<dbReference type="Proteomes" id="UP001238088">
    <property type="component" value="Unassembled WGS sequence"/>
</dbReference>
<evidence type="ECO:0000313" key="2">
    <source>
        <dbReference type="EMBL" id="MDQ0272335.1"/>
    </source>
</evidence>
<proteinExistence type="predicted"/>
<name>A0ABU0AM51_9BACI</name>
<keyword evidence="3" id="KW-1185">Reference proteome</keyword>
<gene>
    <name evidence="2" type="ORF">J2S17_004227</name>
</gene>
<accession>A0ABU0AM51</accession>
<feature type="transmembrane region" description="Helical" evidence="1">
    <location>
        <begin position="6"/>
        <end position="25"/>
    </location>
</feature>
<organism evidence="2 3">
    <name type="scientific">Cytobacillus purgationiresistens</name>
    <dbReference type="NCBI Taxonomy" id="863449"/>
    <lineage>
        <taxon>Bacteria</taxon>
        <taxon>Bacillati</taxon>
        <taxon>Bacillota</taxon>
        <taxon>Bacilli</taxon>
        <taxon>Bacillales</taxon>
        <taxon>Bacillaceae</taxon>
        <taxon>Cytobacillus</taxon>
    </lineage>
</organism>
<dbReference type="EMBL" id="JAUSUB010000022">
    <property type="protein sequence ID" value="MDQ0272335.1"/>
    <property type="molecule type" value="Genomic_DNA"/>
</dbReference>
<protein>
    <recommendedName>
        <fullName evidence="4">DUF4944 domain-containing protein</fullName>
    </recommendedName>
</protein>
<evidence type="ECO:0000313" key="3">
    <source>
        <dbReference type="Proteomes" id="UP001238088"/>
    </source>
</evidence>
<sequence length="138" mass="16313">MKKITVGMIIVAFLSVISYFFIDFLDQEWISENKEYEGKSDEWEVSLKLTSKGEGKYNRLIQMKYLGTDDNIQIDSWHLEGYGFDVGGADIELIENSFTLRDEVETDFKQYDQQKFSIKWGDNYEEEFLLLMKDDNEK</sequence>
<evidence type="ECO:0008006" key="4">
    <source>
        <dbReference type="Google" id="ProtNLM"/>
    </source>
</evidence>
<dbReference type="RefSeq" id="WP_307477630.1">
    <property type="nucleotide sequence ID" value="NZ_JAUSUB010000022.1"/>
</dbReference>
<keyword evidence="1" id="KW-0472">Membrane</keyword>
<reference evidence="2 3" key="1">
    <citation type="submission" date="2023-07" db="EMBL/GenBank/DDBJ databases">
        <title>Genomic Encyclopedia of Type Strains, Phase IV (KMG-IV): sequencing the most valuable type-strain genomes for metagenomic binning, comparative biology and taxonomic classification.</title>
        <authorList>
            <person name="Goeker M."/>
        </authorList>
    </citation>
    <scope>NUCLEOTIDE SEQUENCE [LARGE SCALE GENOMIC DNA]</scope>
    <source>
        <strain evidence="2 3">DSM 23494</strain>
    </source>
</reference>